<dbReference type="InterPro" id="IPR003653">
    <property type="entry name" value="Peptidase_C48_C"/>
</dbReference>
<name>A0A4W5P9F6_9TELE</name>
<comment type="similarity">
    <text evidence="2">Belongs to the peptidase C48 family.</text>
</comment>
<accession>A0A4W5P9F6</accession>
<dbReference type="STRING" id="62062.ENSHHUP00000060007"/>
<dbReference type="GeneTree" id="ENSGT00940000156309"/>
<evidence type="ECO:0000256" key="4">
    <source>
        <dbReference type="ARBA" id="ARBA00022786"/>
    </source>
</evidence>
<dbReference type="Pfam" id="PF19722">
    <property type="entry name" value="SENP3_5_N"/>
    <property type="match status" value="1"/>
</dbReference>
<dbReference type="SUPFAM" id="SSF54001">
    <property type="entry name" value="Cysteine proteinases"/>
    <property type="match status" value="1"/>
</dbReference>
<evidence type="ECO:0000256" key="2">
    <source>
        <dbReference type="ARBA" id="ARBA00005234"/>
    </source>
</evidence>
<dbReference type="PANTHER" id="PTHR12606">
    <property type="entry name" value="SENTRIN/SUMO-SPECIFIC PROTEASE"/>
    <property type="match status" value="1"/>
</dbReference>
<evidence type="ECO:0000256" key="8">
    <source>
        <dbReference type="SAM" id="MobiDB-lite"/>
    </source>
</evidence>
<dbReference type="AlphaFoldDB" id="A0A4W5P9F6"/>
<dbReference type="PROSITE" id="PS50600">
    <property type="entry name" value="ULP_PROTEASE"/>
    <property type="match status" value="1"/>
</dbReference>
<proteinExistence type="inferred from homology"/>
<reference evidence="10" key="3">
    <citation type="submission" date="2025-09" db="UniProtKB">
        <authorList>
            <consortium name="Ensembl"/>
        </authorList>
    </citation>
    <scope>IDENTIFICATION</scope>
</reference>
<dbReference type="Pfam" id="PF02902">
    <property type="entry name" value="Peptidase_C48"/>
    <property type="match status" value="1"/>
</dbReference>
<feature type="region of interest" description="Disordered" evidence="8">
    <location>
        <begin position="44"/>
        <end position="64"/>
    </location>
</feature>
<keyword evidence="7" id="KW-0539">Nucleus</keyword>
<dbReference type="InterPro" id="IPR038765">
    <property type="entry name" value="Papain-like_cys_pep_sf"/>
</dbReference>
<evidence type="ECO:0000313" key="10">
    <source>
        <dbReference type="Ensembl" id="ENSHHUP00000060007.1"/>
    </source>
</evidence>
<protein>
    <submittedName>
        <fullName evidence="10">SUMO specific peptidase 5</fullName>
    </submittedName>
</protein>
<keyword evidence="3" id="KW-0645">Protease</keyword>
<dbReference type="Ensembl" id="ENSHHUT00000062059.1">
    <property type="protein sequence ID" value="ENSHHUP00000060007.1"/>
    <property type="gene ID" value="ENSHHUG00000035626.1"/>
</dbReference>
<evidence type="ECO:0000256" key="5">
    <source>
        <dbReference type="ARBA" id="ARBA00022801"/>
    </source>
</evidence>
<comment type="subcellular location">
    <subcellularLocation>
        <location evidence="1">Nucleus</location>
        <location evidence="1">Nucleolus</location>
    </subcellularLocation>
</comment>
<evidence type="ECO:0000256" key="3">
    <source>
        <dbReference type="ARBA" id="ARBA00022670"/>
    </source>
</evidence>
<evidence type="ECO:0000256" key="7">
    <source>
        <dbReference type="ARBA" id="ARBA00023242"/>
    </source>
</evidence>
<dbReference type="GO" id="GO:0016926">
    <property type="term" value="P:protein desumoylation"/>
    <property type="evidence" value="ECO:0007669"/>
    <property type="project" value="TreeGrafter"/>
</dbReference>
<dbReference type="GO" id="GO:0005730">
    <property type="term" value="C:nucleolus"/>
    <property type="evidence" value="ECO:0007669"/>
    <property type="project" value="UniProtKB-SubCell"/>
</dbReference>
<dbReference type="GO" id="GO:0006508">
    <property type="term" value="P:proteolysis"/>
    <property type="evidence" value="ECO:0007669"/>
    <property type="project" value="UniProtKB-KW"/>
</dbReference>
<dbReference type="Proteomes" id="UP000314982">
    <property type="component" value="Unassembled WGS sequence"/>
</dbReference>
<dbReference type="Gene3D" id="3.40.395.10">
    <property type="entry name" value="Adenoviral Proteinase, Chain A"/>
    <property type="match status" value="1"/>
</dbReference>
<feature type="compositionally biased region" description="Polar residues" evidence="8">
    <location>
        <begin position="44"/>
        <end position="60"/>
    </location>
</feature>
<reference evidence="10" key="2">
    <citation type="submission" date="2025-08" db="UniProtKB">
        <authorList>
            <consortium name="Ensembl"/>
        </authorList>
    </citation>
    <scope>IDENTIFICATION</scope>
</reference>
<dbReference type="PANTHER" id="PTHR12606:SF10">
    <property type="entry name" value="SENTRIN-SPECIFIC PROTEASE 5"/>
    <property type="match status" value="1"/>
</dbReference>
<dbReference type="InterPro" id="IPR045577">
    <property type="entry name" value="SENP3_5_cons_dom"/>
</dbReference>
<evidence type="ECO:0000256" key="6">
    <source>
        <dbReference type="ARBA" id="ARBA00022807"/>
    </source>
</evidence>
<organism evidence="10 11">
    <name type="scientific">Hucho hucho</name>
    <name type="common">huchen</name>
    <dbReference type="NCBI Taxonomy" id="62062"/>
    <lineage>
        <taxon>Eukaryota</taxon>
        <taxon>Metazoa</taxon>
        <taxon>Chordata</taxon>
        <taxon>Craniata</taxon>
        <taxon>Vertebrata</taxon>
        <taxon>Euteleostomi</taxon>
        <taxon>Actinopterygii</taxon>
        <taxon>Neopterygii</taxon>
        <taxon>Teleostei</taxon>
        <taxon>Protacanthopterygii</taxon>
        <taxon>Salmoniformes</taxon>
        <taxon>Salmonidae</taxon>
        <taxon>Salmoninae</taxon>
        <taxon>Hucho</taxon>
    </lineage>
</organism>
<keyword evidence="4" id="KW-0833">Ubl conjugation pathway</keyword>
<evidence type="ECO:0000256" key="1">
    <source>
        <dbReference type="ARBA" id="ARBA00004604"/>
    </source>
</evidence>
<reference evidence="11" key="1">
    <citation type="submission" date="2018-06" db="EMBL/GenBank/DDBJ databases">
        <title>Genome assembly of Danube salmon.</title>
        <authorList>
            <person name="Macqueen D.J."/>
            <person name="Gundappa M.K."/>
        </authorList>
    </citation>
    <scope>NUCLEOTIDE SEQUENCE [LARGE SCALE GENOMIC DNA]</scope>
</reference>
<evidence type="ECO:0000259" key="9">
    <source>
        <dbReference type="PROSITE" id="PS50600"/>
    </source>
</evidence>
<keyword evidence="5" id="KW-0378">Hydrolase</keyword>
<dbReference type="GO" id="GO:0016929">
    <property type="term" value="F:deSUMOylase activity"/>
    <property type="evidence" value="ECO:0007669"/>
    <property type="project" value="TreeGrafter"/>
</dbReference>
<keyword evidence="6" id="KW-0788">Thiol protease</keyword>
<keyword evidence="11" id="KW-1185">Reference proteome</keyword>
<dbReference type="FunFam" id="3.40.395.10:FF:000002">
    <property type="entry name" value="Putative sentrin-specific protease 5"/>
    <property type="match status" value="1"/>
</dbReference>
<sequence>MEVEPSAIACVSPSIILCSILHPFALWDHQNYCKIGVWAPRPEQGSSTDPALQTQPSQQSKPEEGIHEGIRDLIHEFLELFYVTYGSFIPLSETDILEHLKNKCNTDFNDKKLNIHLEVLKYKAGLASIPMNCFKVDYNKHTLTLEDLSTLDDQNWVNDQVINMYGELIMEATEHKVHFFNSFFHRQLVAKGYEGVKRWTKKVDLFSKSLLLIPIHLEIHWSLITVDMANHHIHYYDSQGIVFKYTIENIMRYILAEAKEKKQATYQNGIPQQKNDSDCGVFVLEYCKCLALKEPLQFTQDDMPKVRKRIYKELCDCKLSD</sequence>
<evidence type="ECO:0000313" key="11">
    <source>
        <dbReference type="Proteomes" id="UP000314982"/>
    </source>
</evidence>
<feature type="domain" description="Ubiquitin-like protease family profile" evidence="9">
    <location>
        <begin position="141"/>
        <end position="290"/>
    </location>
</feature>